<dbReference type="PANTHER" id="PTHR45982:SF1">
    <property type="entry name" value="REGULATOR OF CHROMOSOME CONDENSATION"/>
    <property type="match status" value="1"/>
</dbReference>
<dbReference type="InterPro" id="IPR009091">
    <property type="entry name" value="RCC1/BLIP-II"/>
</dbReference>
<dbReference type="PANTHER" id="PTHR45982">
    <property type="entry name" value="REGULATOR OF CHROMOSOME CONDENSATION"/>
    <property type="match status" value="1"/>
</dbReference>
<dbReference type="Proteomes" id="UP000626109">
    <property type="component" value="Unassembled WGS sequence"/>
</dbReference>
<dbReference type="InterPro" id="IPR051553">
    <property type="entry name" value="Ran_GTPase-activating"/>
</dbReference>
<feature type="repeat" description="RCC1" evidence="1">
    <location>
        <begin position="62"/>
        <end position="122"/>
    </location>
</feature>
<evidence type="ECO:0000313" key="5">
    <source>
        <dbReference type="Proteomes" id="UP000626109"/>
    </source>
</evidence>
<dbReference type="Gene3D" id="2.130.10.30">
    <property type="entry name" value="Regulator of chromosome condensation 1/beta-lactamase-inhibitor protein II"/>
    <property type="match status" value="1"/>
</dbReference>
<dbReference type="EMBL" id="CAJNNV010032396">
    <property type="protein sequence ID" value="CAE8639864.1"/>
    <property type="molecule type" value="Genomic_DNA"/>
</dbReference>
<evidence type="ECO:0000313" key="4">
    <source>
        <dbReference type="EMBL" id="CAE8687070.1"/>
    </source>
</evidence>
<dbReference type="SUPFAM" id="SSF50985">
    <property type="entry name" value="RCC1/BLIP-II"/>
    <property type="match status" value="1"/>
</dbReference>
<dbReference type="AlphaFoldDB" id="A0A813JVT6"/>
<dbReference type="OrthoDB" id="310865at2759"/>
<dbReference type="InterPro" id="IPR000408">
    <property type="entry name" value="Reg_chr_condens"/>
</dbReference>
<comment type="caution">
    <text evidence="4">The sequence shown here is derived from an EMBL/GenBank/DDBJ whole genome shotgun (WGS) entry which is preliminary data.</text>
</comment>
<accession>A0A813JVT6</accession>
<gene>
    <name evidence="3" type="ORF">PGLA1383_LOCUS54850</name>
    <name evidence="4" type="ORF">PGLA2088_LOCUS25286</name>
</gene>
<protein>
    <submittedName>
        <fullName evidence="4">Uncharacterized protein</fullName>
    </submittedName>
</protein>
<name>A0A813JVT6_POLGL</name>
<evidence type="ECO:0000313" key="6">
    <source>
        <dbReference type="Proteomes" id="UP000654075"/>
    </source>
</evidence>
<dbReference type="Proteomes" id="UP000654075">
    <property type="component" value="Unassembled WGS sequence"/>
</dbReference>
<sequence>MSTAAEWCSFGRGQHGELGRKVVTEGVEIPGLENADVRPLSLGELRSVSCGHFHCLALTGEGKALAWGANSEGQLGIAGSLGEEVFVSSPSRALGSCEERLAGETIASCAAGRSHSVFVSSPNGRCFISGRFPMAEPGLRSNVSGPADSGRQRDSPRRRRRADAAGPGDFVQLASPRHSSCPPRKRFGPG</sequence>
<organism evidence="4 5">
    <name type="scientific">Polarella glacialis</name>
    <name type="common">Dinoflagellate</name>
    <dbReference type="NCBI Taxonomy" id="89957"/>
    <lineage>
        <taxon>Eukaryota</taxon>
        <taxon>Sar</taxon>
        <taxon>Alveolata</taxon>
        <taxon>Dinophyceae</taxon>
        <taxon>Suessiales</taxon>
        <taxon>Suessiaceae</taxon>
        <taxon>Polarella</taxon>
    </lineage>
</organism>
<reference evidence="4" key="1">
    <citation type="submission" date="2021-02" db="EMBL/GenBank/DDBJ databases">
        <authorList>
            <person name="Dougan E. K."/>
            <person name="Rhodes N."/>
            <person name="Thang M."/>
            <person name="Chan C."/>
        </authorList>
    </citation>
    <scope>NUCLEOTIDE SEQUENCE</scope>
</reference>
<feature type="repeat" description="RCC1" evidence="1">
    <location>
        <begin position="5"/>
        <end position="61"/>
    </location>
</feature>
<dbReference type="Pfam" id="PF13540">
    <property type="entry name" value="RCC1_2"/>
    <property type="match status" value="1"/>
</dbReference>
<dbReference type="GO" id="GO:0005737">
    <property type="term" value="C:cytoplasm"/>
    <property type="evidence" value="ECO:0007669"/>
    <property type="project" value="TreeGrafter"/>
</dbReference>
<evidence type="ECO:0000256" key="1">
    <source>
        <dbReference type="PROSITE-ProRule" id="PRU00235"/>
    </source>
</evidence>
<evidence type="ECO:0000313" key="3">
    <source>
        <dbReference type="EMBL" id="CAE8639864.1"/>
    </source>
</evidence>
<dbReference type="PROSITE" id="PS50012">
    <property type="entry name" value="RCC1_3"/>
    <property type="match status" value="2"/>
</dbReference>
<proteinExistence type="predicted"/>
<evidence type="ECO:0000256" key="2">
    <source>
        <dbReference type="SAM" id="MobiDB-lite"/>
    </source>
</evidence>
<feature type="region of interest" description="Disordered" evidence="2">
    <location>
        <begin position="138"/>
        <end position="190"/>
    </location>
</feature>
<keyword evidence="6" id="KW-1185">Reference proteome</keyword>
<dbReference type="GO" id="GO:0005085">
    <property type="term" value="F:guanyl-nucleotide exchange factor activity"/>
    <property type="evidence" value="ECO:0007669"/>
    <property type="project" value="TreeGrafter"/>
</dbReference>
<dbReference type="EMBL" id="CAJNNW010026688">
    <property type="protein sequence ID" value="CAE8687070.1"/>
    <property type="molecule type" value="Genomic_DNA"/>
</dbReference>